<comment type="caution">
    <text evidence="2">The sequence shown here is derived from an EMBL/GenBank/DDBJ whole genome shotgun (WGS) entry which is preliminary data.</text>
</comment>
<evidence type="ECO:0000313" key="2">
    <source>
        <dbReference type="EMBL" id="GIL38157.1"/>
    </source>
</evidence>
<feature type="transmembrane region" description="Helical" evidence="1">
    <location>
        <begin position="120"/>
        <end position="143"/>
    </location>
</feature>
<dbReference type="EMBL" id="BOPV01000001">
    <property type="protein sequence ID" value="GIL38157.1"/>
    <property type="molecule type" value="Genomic_DNA"/>
</dbReference>
<gene>
    <name evidence="2" type="ORF">TMPK1_03940</name>
</gene>
<dbReference type="RefSeq" id="WP_420241118.1">
    <property type="nucleotide sequence ID" value="NZ_BOPV01000001.1"/>
</dbReference>
<feature type="transmembrane region" description="Helical" evidence="1">
    <location>
        <begin position="30"/>
        <end position="47"/>
    </location>
</feature>
<feature type="transmembrane region" description="Helical" evidence="1">
    <location>
        <begin position="90"/>
        <end position="113"/>
    </location>
</feature>
<keyword evidence="3" id="KW-1185">Reference proteome</keyword>
<evidence type="ECO:0000256" key="1">
    <source>
        <dbReference type="SAM" id="Phobius"/>
    </source>
</evidence>
<reference evidence="2" key="1">
    <citation type="submission" date="2021-02" db="EMBL/GenBank/DDBJ databases">
        <title>Genome sequence of Rhodospirillales sp. strain TMPK1 isolated from soil.</title>
        <authorList>
            <person name="Nakai R."/>
            <person name="Kusada H."/>
            <person name="Tamaki H."/>
        </authorList>
    </citation>
    <scope>NUCLEOTIDE SEQUENCE</scope>
    <source>
        <strain evidence="2">TMPK1</strain>
    </source>
</reference>
<accession>A0A8S8X9Z5</accession>
<name>A0A8S8X9Z5_9PROT</name>
<dbReference type="Proteomes" id="UP000681075">
    <property type="component" value="Unassembled WGS sequence"/>
</dbReference>
<dbReference type="AlphaFoldDB" id="A0A8S8X9Z5"/>
<sequence>MTLDAILAPIRALIWFFSQAVQVGGLGAVYFLIPAAIMLAVMAANYMRMDRSLRRRLPIVLLLPLIWILVGLYGGVFWEDSRAGSQPNPAWMIYPIWASMLLSFVLTFGLAAHLQGARPFVVAFGAINTLLTLGVGFMAGMAVTGSWL</sequence>
<organism evidence="2 3">
    <name type="scientific">Roseiterribacter gracilis</name>
    <dbReference type="NCBI Taxonomy" id="2812848"/>
    <lineage>
        <taxon>Bacteria</taxon>
        <taxon>Pseudomonadati</taxon>
        <taxon>Pseudomonadota</taxon>
        <taxon>Alphaproteobacteria</taxon>
        <taxon>Rhodospirillales</taxon>
        <taxon>Roseiterribacteraceae</taxon>
        <taxon>Roseiterribacter</taxon>
    </lineage>
</organism>
<proteinExistence type="predicted"/>
<protein>
    <submittedName>
        <fullName evidence="2">Uncharacterized protein</fullName>
    </submittedName>
</protein>
<keyword evidence="1" id="KW-0472">Membrane</keyword>
<evidence type="ECO:0000313" key="3">
    <source>
        <dbReference type="Proteomes" id="UP000681075"/>
    </source>
</evidence>
<keyword evidence="1" id="KW-0812">Transmembrane</keyword>
<feature type="transmembrane region" description="Helical" evidence="1">
    <location>
        <begin position="59"/>
        <end position="78"/>
    </location>
</feature>
<keyword evidence="1" id="KW-1133">Transmembrane helix</keyword>